<evidence type="ECO:0000256" key="4">
    <source>
        <dbReference type="ARBA" id="ARBA00023136"/>
    </source>
</evidence>
<accession>A0ABD1Z3K3</accession>
<dbReference type="InterPro" id="IPR000996">
    <property type="entry name" value="Clathrin_L-chain"/>
</dbReference>
<comment type="function">
    <text evidence="1 7">Clathrin is the major protein of the polyhedral coat of coated pits and vesicles.</text>
</comment>
<feature type="compositionally biased region" description="Basic and acidic residues" evidence="8">
    <location>
        <begin position="37"/>
        <end position="49"/>
    </location>
</feature>
<reference evidence="9 10" key="1">
    <citation type="submission" date="2024-09" db="EMBL/GenBank/DDBJ databases">
        <title>Chromosome-scale assembly of Riccia fluitans.</title>
        <authorList>
            <person name="Paukszto L."/>
            <person name="Sawicki J."/>
            <person name="Karawczyk K."/>
            <person name="Piernik-Szablinska J."/>
            <person name="Szczecinska M."/>
            <person name="Mazdziarz M."/>
        </authorList>
    </citation>
    <scope>NUCLEOTIDE SEQUENCE [LARGE SCALE GENOMIC DNA]</scope>
    <source>
        <strain evidence="9">Rf_01</strain>
        <tissue evidence="9">Aerial parts of the thallus</tissue>
    </source>
</reference>
<keyword evidence="10" id="KW-1185">Reference proteome</keyword>
<comment type="subcellular location">
    <subcellularLocation>
        <location evidence="2 7">Cytoplasmic vesicle membrane</location>
        <topology evidence="2 7">Peripheral membrane protein</topology>
        <orientation evidence="2 7">Cytoplasmic side</orientation>
    </subcellularLocation>
    <subcellularLocation>
        <location evidence="7">Membrane</location>
        <location evidence="7">Coated pit</location>
        <topology evidence="7">Peripheral membrane protein</topology>
        <orientation evidence="7">Cytoplasmic side</orientation>
    </subcellularLocation>
    <text evidence="7">Cytoplasmic face of coated pits and vesicles.</text>
</comment>
<feature type="compositionally biased region" description="Low complexity" evidence="8">
    <location>
        <begin position="338"/>
        <end position="354"/>
    </location>
</feature>
<evidence type="ECO:0000256" key="5">
    <source>
        <dbReference type="ARBA" id="ARBA00023176"/>
    </source>
</evidence>
<dbReference type="GO" id="GO:0005905">
    <property type="term" value="C:clathrin-coated pit"/>
    <property type="evidence" value="ECO:0007669"/>
    <property type="project" value="UniProtKB-KW"/>
</dbReference>
<comment type="similarity">
    <text evidence="3 7">Belongs to the clathrin light chain family.</text>
</comment>
<evidence type="ECO:0000256" key="2">
    <source>
        <dbReference type="ARBA" id="ARBA00004180"/>
    </source>
</evidence>
<dbReference type="Proteomes" id="UP001605036">
    <property type="component" value="Unassembled WGS sequence"/>
</dbReference>
<dbReference type="PANTHER" id="PTHR10639">
    <property type="entry name" value="CLATHRIN LIGHT CHAIN"/>
    <property type="match status" value="1"/>
</dbReference>
<dbReference type="EMBL" id="JBHFFA010000002">
    <property type="protein sequence ID" value="KAL2641317.1"/>
    <property type="molecule type" value="Genomic_DNA"/>
</dbReference>
<feature type="compositionally biased region" description="Gly residues" evidence="8">
    <location>
        <begin position="1"/>
        <end position="12"/>
    </location>
</feature>
<proteinExistence type="inferred from homology"/>
<feature type="region of interest" description="Disordered" evidence="8">
    <location>
        <begin position="239"/>
        <end position="375"/>
    </location>
</feature>
<evidence type="ECO:0000256" key="1">
    <source>
        <dbReference type="ARBA" id="ARBA00003913"/>
    </source>
</evidence>
<evidence type="ECO:0000256" key="7">
    <source>
        <dbReference type="RuleBase" id="RU363137"/>
    </source>
</evidence>
<feature type="region of interest" description="Disordered" evidence="8">
    <location>
        <begin position="1"/>
        <end position="162"/>
    </location>
</feature>
<name>A0ABD1Z3K3_9MARC</name>
<feature type="compositionally biased region" description="Basic and acidic residues" evidence="8">
    <location>
        <begin position="149"/>
        <end position="162"/>
    </location>
</feature>
<keyword evidence="5 7" id="KW-0168">Coated pit</keyword>
<sequence>MAEFEYGGGGEDLGSTRPFESDYVGYDPRLPSQRFDSSQRFDESFRAPDHFAPTFADDVKEEDEYKGTNGFGYHQADAPPSYGYEDHGADAAAPYAATFEPDPSNEFGGEVNYTSAPPLSENGFAAHDEGLFTGAGNGPTLPEPEEMREEGSKLREWKRGNAIRLEEKERKERDTLAQIIADADYFKDQVYEKRKNTMENGRKTNRDKEKVYLTNQENFHKNADKQYWKAVAELIPNELPTIDTKVPTKKDKKEKKPSIVAIKGPKPGKPTDVTRMRQILVKLKHTPPPHMKPPPPPAPEKEKDAKAKDGKDVKDAKDKDVKTKDVKGKDAKEKTDAAAEPADSAAAPAAAADEQLPVPETPAPVAAAAAAAVTA</sequence>
<evidence type="ECO:0000313" key="10">
    <source>
        <dbReference type="Proteomes" id="UP001605036"/>
    </source>
</evidence>
<dbReference type="Pfam" id="PF01086">
    <property type="entry name" value="Clathrin_lg_ch"/>
    <property type="match status" value="1"/>
</dbReference>
<protein>
    <recommendedName>
        <fullName evidence="7">Clathrin light chain</fullName>
    </recommendedName>
</protein>
<dbReference type="GO" id="GO:0030659">
    <property type="term" value="C:cytoplasmic vesicle membrane"/>
    <property type="evidence" value="ECO:0007669"/>
    <property type="project" value="UniProtKB-SubCell"/>
</dbReference>
<evidence type="ECO:0000256" key="8">
    <source>
        <dbReference type="SAM" id="MobiDB-lite"/>
    </source>
</evidence>
<dbReference type="PANTHER" id="PTHR10639:SF7">
    <property type="entry name" value="CLATHRIN LIGHT CHAIN"/>
    <property type="match status" value="1"/>
</dbReference>
<evidence type="ECO:0000313" key="9">
    <source>
        <dbReference type="EMBL" id="KAL2641317.1"/>
    </source>
</evidence>
<organism evidence="9 10">
    <name type="scientific">Riccia fluitans</name>
    <dbReference type="NCBI Taxonomy" id="41844"/>
    <lineage>
        <taxon>Eukaryota</taxon>
        <taxon>Viridiplantae</taxon>
        <taxon>Streptophyta</taxon>
        <taxon>Embryophyta</taxon>
        <taxon>Marchantiophyta</taxon>
        <taxon>Marchantiopsida</taxon>
        <taxon>Marchantiidae</taxon>
        <taxon>Marchantiales</taxon>
        <taxon>Ricciaceae</taxon>
        <taxon>Riccia</taxon>
    </lineage>
</organism>
<feature type="compositionally biased region" description="Pro residues" evidence="8">
    <location>
        <begin position="288"/>
        <end position="298"/>
    </location>
</feature>
<evidence type="ECO:0000256" key="6">
    <source>
        <dbReference type="ARBA" id="ARBA00023329"/>
    </source>
</evidence>
<gene>
    <name evidence="9" type="ORF">R1flu_008904</name>
</gene>
<keyword evidence="6 7" id="KW-0968">Cytoplasmic vesicle</keyword>
<feature type="compositionally biased region" description="Low complexity" evidence="8">
    <location>
        <begin position="363"/>
        <end position="375"/>
    </location>
</feature>
<dbReference type="AlphaFoldDB" id="A0ABD1Z3K3"/>
<keyword evidence="4 7" id="KW-0472">Membrane</keyword>
<feature type="compositionally biased region" description="Basic and acidic residues" evidence="8">
    <location>
        <begin position="246"/>
        <end position="257"/>
    </location>
</feature>
<feature type="compositionally biased region" description="Basic and acidic residues" evidence="8">
    <location>
        <begin position="299"/>
        <end position="337"/>
    </location>
</feature>
<evidence type="ECO:0000256" key="3">
    <source>
        <dbReference type="ARBA" id="ARBA00005263"/>
    </source>
</evidence>
<comment type="caution">
    <text evidence="9">The sequence shown here is derived from an EMBL/GenBank/DDBJ whole genome shotgun (WGS) entry which is preliminary data.</text>
</comment>